<feature type="active site" description="Proton donor" evidence="9">
    <location>
        <position position="129"/>
    </location>
</feature>
<evidence type="ECO:0000256" key="2">
    <source>
        <dbReference type="ARBA" id="ARBA00004496"/>
    </source>
</evidence>
<dbReference type="CDD" id="cd04732">
    <property type="entry name" value="HisA"/>
    <property type="match status" value="1"/>
</dbReference>
<evidence type="ECO:0000256" key="5">
    <source>
        <dbReference type="ARBA" id="ARBA00022490"/>
    </source>
</evidence>
<dbReference type="InterPro" id="IPR044524">
    <property type="entry name" value="Isoase_HisA-like"/>
</dbReference>
<keyword evidence="7 9" id="KW-0368">Histidine biosynthesis</keyword>
<dbReference type="Gene3D" id="3.20.20.70">
    <property type="entry name" value="Aldolase class I"/>
    <property type="match status" value="1"/>
</dbReference>
<comment type="subcellular location">
    <subcellularLocation>
        <location evidence="2 9">Cytoplasm</location>
    </subcellularLocation>
</comment>
<keyword evidence="8 9" id="KW-0413">Isomerase</keyword>
<sequence length="245" mass="24772">MELYPAVDLLEGGAVRLRQGDFAARTDFGDPLALARRYRAGGARWVHVVDLDAARRGRPVQRDLVAALVSAVAPLHVQVGGGVRSAEDVEALLALGAARVVVGTLAATDPGALRELAATYPGRVALGLDHRGGQVATEGWRSTSGQAASELLAALAEAPLGAVVVTAIDRDGTLEGPDLAGLAAVLAATEVPVVASGGVGSLEDLRQLAALRVGARRLAGVVVGRALAEGAMSVEEALAACASSE</sequence>
<comment type="catalytic activity">
    <reaction evidence="1 9">
        <text>1-(5-phospho-beta-D-ribosyl)-5-[(5-phospho-beta-D-ribosylamino)methylideneamino]imidazole-4-carboxamide = 5-[(5-phospho-1-deoxy-D-ribulos-1-ylimino)methylamino]-1-(5-phospho-beta-D-ribosyl)imidazole-4-carboxamide</text>
        <dbReference type="Rhea" id="RHEA:15469"/>
        <dbReference type="ChEBI" id="CHEBI:58435"/>
        <dbReference type="ChEBI" id="CHEBI:58525"/>
        <dbReference type="EC" id="5.3.1.16"/>
    </reaction>
</comment>
<organism evidence="11 12">
    <name type="scientific">Aciditerrimonas ferrireducens</name>
    <dbReference type="NCBI Taxonomy" id="667306"/>
    <lineage>
        <taxon>Bacteria</taxon>
        <taxon>Bacillati</taxon>
        <taxon>Actinomycetota</taxon>
        <taxon>Acidimicrobiia</taxon>
        <taxon>Acidimicrobiales</taxon>
        <taxon>Acidimicrobiaceae</taxon>
        <taxon>Aciditerrimonas</taxon>
    </lineage>
</organism>
<comment type="caution">
    <text evidence="11">The sequence shown here is derived from an EMBL/GenBank/DDBJ whole genome shotgun (WGS) entry which is preliminary data.</text>
</comment>
<name>A0ABV6C5N6_9ACTN</name>
<gene>
    <name evidence="9" type="primary">hisA</name>
    <name evidence="11" type="ORF">ACFFRE_08235</name>
</gene>
<dbReference type="InterPro" id="IPR006062">
    <property type="entry name" value="His_biosynth"/>
</dbReference>
<dbReference type="HAMAP" id="MF_01014">
    <property type="entry name" value="HisA"/>
    <property type="match status" value="1"/>
</dbReference>
<dbReference type="InterPro" id="IPR023016">
    <property type="entry name" value="HisA/PriA"/>
</dbReference>
<evidence type="ECO:0000256" key="3">
    <source>
        <dbReference type="ARBA" id="ARBA00005133"/>
    </source>
</evidence>
<evidence type="ECO:0000256" key="9">
    <source>
        <dbReference type="HAMAP-Rule" id="MF_01014"/>
    </source>
</evidence>
<evidence type="ECO:0000256" key="6">
    <source>
        <dbReference type="ARBA" id="ARBA00022605"/>
    </source>
</evidence>
<reference evidence="11 12" key="1">
    <citation type="submission" date="2024-09" db="EMBL/GenBank/DDBJ databases">
        <authorList>
            <person name="Sun Q."/>
            <person name="Mori K."/>
        </authorList>
    </citation>
    <scope>NUCLEOTIDE SEQUENCE [LARGE SCALE GENOMIC DNA]</scope>
    <source>
        <strain evidence="11 12">JCM 15389</strain>
    </source>
</reference>
<evidence type="ECO:0000256" key="10">
    <source>
        <dbReference type="RuleBase" id="RU003657"/>
    </source>
</evidence>
<dbReference type="RefSeq" id="WP_377789588.1">
    <property type="nucleotide sequence ID" value="NZ_JBHLYQ010000073.1"/>
</dbReference>
<comment type="pathway">
    <text evidence="3 9">Amino-acid biosynthesis; L-histidine biosynthesis; L-histidine from 5-phospho-alpha-D-ribose 1-diphosphate: step 4/9.</text>
</comment>
<dbReference type="PANTHER" id="PTHR43090:SF2">
    <property type="entry name" value="1-(5-PHOSPHORIBOSYL)-5-[(5-PHOSPHORIBOSYLAMINO)METHYLIDENEAMINO] IMIDAZOLE-4-CARBOXAMIDE ISOMERASE"/>
    <property type="match status" value="1"/>
</dbReference>
<protein>
    <recommendedName>
        <fullName evidence="9">1-(5-phosphoribosyl)-5-[(5-phosphoribosylamino)methylideneamino] imidazole-4-carboxamide isomerase</fullName>
        <ecNumber evidence="9">5.3.1.16</ecNumber>
    </recommendedName>
    <alternativeName>
        <fullName evidence="9">Phosphoribosylformimino-5-aminoimidazole carboxamide ribotide isomerase</fullName>
    </alternativeName>
</protein>
<evidence type="ECO:0000256" key="7">
    <source>
        <dbReference type="ARBA" id="ARBA00023102"/>
    </source>
</evidence>
<accession>A0ABV6C5N6</accession>
<dbReference type="SUPFAM" id="SSF51366">
    <property type="entry name" value="Ribulose-phoshate binding barrel"/>
    <property type="match status" value="1"/>
</dbReference>
<proteinExistence type="inferred from homology"/>
<keyword evidence="12" id="KW-1185">Reference proteome</keyword>
<feature type="active site" description="Proton acceptor" evidence="9">
    <location>
        <position position="8"/>
    </location>
</feature>
<keyword evidence="6 9" id="KW-0028">Amino-acid biosynthesis</keyword>
<evidence type="ECO:0000256" key="4">
    <source>
        <dbReference type="ARBA" id="ARBA00009667"/>
    </source>
</evidence>
<dbReference type="InterPro" id="IPR011060">
    <property type="entry name" value="RibuloseP-bd_barrel"/>
</dbReference>
<dbReference type="Proteomes" id="UP001589788">
    <property type="component" value="Unassembled WGS sequence"/>
</dbReference>
<evidence type="ECO:0000313" key="11">
    <source>
        <dbReference type="EMBL" id="MFC0082136.1"/>
    </source>
</evidence>
<dbReference type="PANTHER" id="PTHR43090">
    <property type="entry name" value="1-(5-PHOSPHORIBOSYL)-5-[(5-PHOSPHORIBOSYLAMINO)METHYLIDENEAMINO] IMIDAZOLE-4-CARBOXAMIDE ISOMERASE"/>
    <property type="match status" value="1"/>
</dbReference>
<dbReference type="EMBL" id="JBHLYQ010000073">
    <property type="protein sequence ID" value="MFC0082136.1"/>
    <property type="molecule type" value="Genomic_DNA"/>
</dbReference>
<evidence type="ECO:0000256" key="1">
    <source>
        <dbReference type="ARBA" id="ARBA00000901"/>
    </source>
</evidence>
<comment type="similarity">
    <text evidence="4 9 10">Belongs to the HisA/HisF family.</text>
</comment>
<dbReference type="InterPro" id="IPR013785">
    <property type="entry name" value="Aldolase_TIM"/>
</dbReference>
<dbReference type="Pfam" id="PF00977">
    <property type="entry name" value="His_biosynth"/>
    <property type="match status" value="1"/>
</dbReference>
<evidence type="ECO:0000313" key="12">
    <source>
        <dbReference type="Proteomes" id="UP001589788"/>
    </source>
</evidence>
<keyword evidence="5 9" id="KW-0963">Cytoplasm</keyword>
<dbReference type="EC" id="5.3.1.16" evidence="9"/>
<evidence type="ECO:0000256" key="8">
    <source>
        <dbReference type="ARBA" id="ARBA00023235"/>
    </source>
</evidence>